<evidence type="ECO:0000256" key="5">
    <source>
        <dbReference type="SAM" id="SignalP"/>
    </source>
</evidence>
<dbReference type="InterPro" id="IPR006059">
    <property type="entry name" value="SBP"/>
</dbReference>
<dbReference type="EMBL" id="JAVAMP010000001">
    <property type="protein sequence ID" value="MDP5273041.1"/>
    <property type="molecule type" value="Genomic_DNA"/>
</dbReference>
<evidence type="ECO:0000256" key="4">
    <source>
        <dbReference type="SAM" id="MobiDB-lite"/>
    </source>
</evidence>
<keyword evidence="2" id="KW-0813">Transport</keyword>
<dbReference type="PANTHER" id="PTHR30061:SF50">
    <property type="entry name" value="MALTOSE_MALTODEXTRIN-BINDING PERIPLASMIC PROTEIN"/>
    <property type="match status" value="1"/>
</dbReference>
<accession>A0ABT9IUK5</accession>
<reference evidence="6 7" key="1">
    <citation type="submission" date="2023-08" db="EMBL/GenBank/DDBJ databases">
        <authorList>
            <person name="Park J.-S."/>
        </authorList>
    </citation>
    <scope>NUCLEOTIDE SEQUENCE [LARGE SCALE GENOMIC DNA]</scope>
    <source>
        <strain evidence="6 7">2205SS18-9</strain>
    </source>
</reference>
<gene>
    <name evidence="6" type="ORF">Q5Y73_02890</name>
</gene>
<protein>
    <submittedName>
        <fullName evidence="6">Extracellular solute-binding protein</fullName>
    </submittedName>
</protein>
<feature type="compositionally biased region" description="Polar residues" evidence="4">
    <location>
        <begin position="40"/>
        <end position="50"/>
    </location>
</feature>
<dbReference type="Gene3D" id="3.40.190.10">
    <property type="entry name" value="Periplasmic binding protein-like II"/>
    <property type="match status" value="1"/>
</dbReference>
<comment type="similarity">
    <text evidence="1">Belongs to the bacterial solute-binding protein 1 family.</text>
</comment>
<dbReference type="RefSeq" id="WP_305990334.1">
    <property type="nucleotide sequence ID" value="NZ_JAVAMP010000001.1"/>
</dbReference>
<dbReference type="Pfam" id="PF13416">
    <property type="entry name" value="SBP_bac_8"/>
    <property type="match status" value="1"/>
</dbReference>
<evidence type="ECO:0000256" key="3">
    <source>
        <dbReference type="ARBA" id="ARBA00022729"/>
    </source>
</evidence>
<keyword evidence="3 5" id="KW-0732">Signal</keyword>
<comment type="caution">
    <text evidence="6">The sequence shown here is derived from an EMBL/GenBank/DDBJ whole genome shotgun (WGS) entry which is preliminary data.</text>
</comment>
<proteinExistence type="inferred from homology"/>
<dbReference type="PANTHER" id="PTHR30061">
    <property type="entry name" value="MALTOSE-BINDING PERIPLASMIC PROTEIN"/>
    <property type="match status" value="1"/>
</dbReference>
<name>A0ABT9IUK5_9BACL</name>
<feature type="chain" id="PRO_5046549322" evidence="5">
    <location>
        <begin position="19"/>
        <end position="433"/>
    </location>
</feature>
<evidence type="ECO:0000313" key="7">
    <source>
        <dbReference type="Proteomes" id="UP001231941"/>
    </source>
</evidence>
<feature type="region of interest" description="Disordered" evidence="4">
    <location>
        <begin position="27"/>
        <end position="50"/>
    </location>
</feature>
<dbReference type="PROSITE" id="PS51257">
    <property type="entry name" value="PROKAR_LIPOPROTEIN"/>
    <property type="match status" value="1"/>
</dbReference>
<dbReference type="SUPFAM" id="SSF53850">
    <property type="entry name" value="Periplasmic binding protein-like II"/>
    <property type="match status" value="1"/>
</dbReference>
<organism evidence="6 7">
    <name type="scientific">Chengkuizengella axinellae</name>
    <dbReference type="NCBI Taxonomy" id="3064388"/>
    <lineage>
        <taxon>Bacteria</taxon>
        <taxon>Bacillati</taxon>
        <taxon>Bacillota</taxon>
        <taxon>Bacilli</taxon>
        <taxon>Bacillales</taxon>
        <taxon>Paenibacillaceae</taxon>
        <taxon>Chengkuizengella</taxon>
    </lineage>
</organism>
<sequence length="433" mass="47401">MKKVSVFVIIFMFIFALAGCSNSNGDEADNGVKTSDKPSDSNTADATEVQTENSLEGLTLTVGRWGGNDAETAAFQQMVDEFTASTGVEVQEKVYSDYNTELQAELIGGTAPDVFYVDAYMAPFYIQQGVLLPLDEDEFELDQFYEPLKNAFNKDGNYYAISKDYSTLALYYNKKWVNEDDVPATLEEIWNGEFLTNLQSQLSDGAAAMTYNQDLARNMFYAESGGISVIRDDIYSNLSDAQLVNNLTPLYDAAIAKKIVTPQDLGFGWNGDAFGNEKTALMIEGNWVLGFLEQNFPDVEFGVVETPTFSGEKGTMVFTVGYGINANTKEEAAAKVFIKFATGTKGMATWTTGAGVLPSRMDVTEATNVESDPLKVPHIAGAAYATPWQKGTTMDTINNEYRNYAPSVVSGERTLDEALKKAEDEANSIIEAN</sequence>
<evidence type="ECO:0000256" key="1">
    <source>
        <dbReference type="ARBA" id="ARBA00008520"/>
    </source>
</evidence>
<feature type="signal peptide" evidence="5">
    <location>
        <begin position="1"/>
        <end position="18"/>
    </location>
</feature>
<keyword evidence="7" id="KW-1185">Reference proteome</keyword>
<evidence type="ECO:0000313" key="6">
    <source>
        <dbReference type="EMBL" id="MDP5273041.1"/>
    </source>
</evidence>
<dbReference type="Proteomes" id="UP001231941">
    <property type="component" value="Unassembled WGS sequence"/>
</dbReference>
<evidence type="ECO:0000256" key="2">
    <source>
        <dbReference type="ARBA" id="ARBA00022448"/>
    </source>
</evidence>